<name>A0A8S9KC68_BRACR</name>
<dbReference type="EMBL" id="QGKY02000164">
    <property type="protein sequence ID" value="KAF2592055.1"/>
    <property type="molecule type" value="Genomic_DNA"/>
</dbReference>
<sequence>MVDAFNDRLREEWRTMINESCDLWCGGYLGELLALVARQSKRCSLLRGRHGKLTGDCVLVIEAKLVRLLKRVIVSPDLPFEMVISRSLLLSGQSLFFVA</sequence>
<dbReference type="AlphaFoldDB" id="A0A8S9KC68"/>
<protein>
    <submittedName>
        <fullName evidence="1">Uncharacterized protein</fullName>
    </submittedName>
</protein>
<reference evidence="1" key="1">
    <citation type="submission" date="2019-12" db="EMBL/GenBank/DDBJ databases">
        <title>Genome sequencing and annotation of Brassica cretica.</title>
        <authorList>
            <person name="Studholme D.J."/>
            <person name="Sarris P.F."/>
        </authorList>
    </citation>
    <scope>NUCLEOTIDE SEQUENCE</scope>
    <source>
        <strain evidence="1">PFS-102/07</strain>
        <tissue evidence="1">Leaf</tissue>
    </source>
</reference>
<gene>
    <name evidence="1" type="ORF">F2Q70_00044012</name>
</gene>
<evidence type="ECO:0000313" key="1">
    <source>
        <dbReference type="EMBL" id="KAF2592055.1"/>
    </source>
</evidence>
<comment type="caution">
    <text evidence="1">The sequence shown here is derived from an EMBL/GenBank/DDBJ whole genome shotgun (WGS) entry which is preliminary data.</text>
</comment>
<proteinExistence type="predicted"/>
<organism evidence="1">
    <name type="scientific">Brassica cretica</name>
    <name type="common">Mustard</name>
    <dbReference type="NCBI Taxonomy" id="69181"/>
    <lineage>
        <taxon>Eukaryota</taxon>
        <taxon>Viridiplantae</taxon>
        <taxon>Streptophyta</taxon>
        <taxon>Embryophyta</taxon>
        <taxon>Tracheophyta</taxon>
        <taxon>Spermatophyta</taxon>
        <taxon>Magnoliopsida</taxon>
        <taxon>eudicotyledons</taxon>
        <taxon>Gunneridae</taxon>
        <taxon>Pentapetalae</taxon>
        <taxon>rosids</taxon>
        <taxon>malvids</taxon>
        <taxon>Brassicales</taxon>
        <taxon>Brassicaceae</taxon>
        <taxon>Brassiceae</taxon>
        <taxon>Brassica</taxon>
    </lineage>
</organism>
<accession>A0A8S9KC68</accession>